<evidence type="ECO:0000313" key="1">
    <source>
        <dbReference type="EMBL" id="KAH7681841.1"/>
    </source>
</evidence>
<sequence>MDCIRAQGQCLLFIIVLAIFMHPCFCEWVSPSPSYITIHQRFDGKAIDQAIAYFLMFLALIFTYFLH</sequence>
<accession>A0ACB7W337</accession>
<dbReference type="EMBL" id="CM037015">
    <property type="protein sequence ID" value="KAH7681841.1"/>
    <property type="molecule type" value="Genomic_DNA"/>
</dbReference>
<organism evidence="1 2">
    <name type="scientific">Dioscorea alata</name>
    <name type="common">Purple yam</name>
    <dbReference type="NCBI Taxonomy" id="55571"/>
    <lineage>
        <taxon>Eukaryota</taxon>
        <taxon>Viridiplantae</taxon>
        <taxon>Streptophyta</taxon>
        <taxon>Embryophyta</taxon>
        <taxon>Tracheophyta</taxon>
        <taxon>Spermatophyta</taxon>
        <taxon>Magnoliopsida</taxon>
        <taxon>Liliopsida</taxon>
        <taxon>Dioscoreales</taxon>
        <taxon>Dioscoreaceae</taxon>
        <taxon>Dioscorea</taxon>
    </lineage>
</organism>
<proteinExistence type="predicted"/>
<evidence type="ECO:0000313" key="2">
    <source>
        <dbReference type="Proteomes" id="UP000827976"/>
    </source>
</evidence>
<protein>
    <submittedName>
        <fullName evidence="1">Arabinogalactan protein 16/20/22/41</fullName>
    </submittedName>
</protein>
<name>A0ACB7W337_DIOAL</name>
<reference evidence="2" key="1">
    <citation type="journal article" date="2022" name="Nat. Commun.">
        <title>Chromosome evolution and the genetic basis of agronomically important traits in greater yam.</title>
        <authorList>
            <person name="Bredeson J.V."/>
            <person name="Lyons J.B."/>
            <person name="Oniyinde I.O."/>
            <person name="Okereke N.R."/>
            <person name="Kolade O."/>
            <person name="Nnabue I."/>
            <person name="Nwadili C.O."/>
            <person name="Hribova E."/>
            <person name="Parker M."/>
            <person name="Nwogha J."/>
            <person name="Shu S."/>
            <person name="Carlson J."/>
            <person name="Kariba R."/>
            <person name="Muthemba S."/>
            <person name="Knop K."/>
            <person name="Barton G.J."/>
            <person name="Sherwood A.V."/>
            <person name="Lopez-Montes A."/>
            <person name="Asiedu R."/>
            <person name="Jamnadass R."/>
            <person name="Muchugi A."/>
            <person name="Goodstein D."/>
            <person name="Egesi C.N."/>
            <person name="Featherston J."/>
            <person name="Asfaw A."/>
            <person name="Simpson G.G."/>
            <person name="Dolezel J."/>
            <person name="Hendre P.S."/>
            <person name="Van Deynze A."/>
            <person name="Kumar P.L."/>
            <person name="Obidiegwu J.E."/>
            <person name="Bhattacharjee R."/>
            <person name="Rokhsar D.S."/>
        </authorList>
    </citation>
    <scope>NUCLEOTIDE SEQUENCE [LARGE SCALE GENOMIC DNA]</scope>
    <source>
        <strain evidence="2">cv. TDa95/00328</strain>
    </source>
</reference>
<comment type="caution">
    <text evidence="1">The sequence shown here is derived from an EMBL/GenBank/DDBJ whole genome shotgun (WGS) entry which is preliminary data.</text>
</comment>
<gene>
    <name evidence="1" type="ORF">IHE45_05G083100</name>
</gene>
<keyword evidence="2" id="KW-1185">Reference proteome</keyword>
<dbReference type="Proteomes" id="UP000827976">
    <property type="component" value="Chromosome 5"/>
</dbReference>